<protein>
    <submittedName>
        <fullName evidence="2">Uncharacterized protein</fullName>
    </submittedName>
</protein>
<feature type="compositionally biased region" description="Polar residues" evidence="1">
    <location>
        <begin position="265"/>
        <end position="275"/>
    </location>
</feature>
<dbReference type="AlphaFoldDB" id="A0A9P6NV02"/>
<sequence length="287" mass="30952">MPGTERDISLPTGSTRTTPHSSDPKTPRTIHIQDMLGEVNMGSIETIFKELVSMLKGLPTGGYQSLLVSVRAAQLTQRFPGNFMCEKSTFHNAIMLAEHGLHLASQAHPPLTNPPDVVLASILAGIQAVETKVDNLLLHMADKAADAHDKAAFAEITTSLLKLREKINRSLAKAILKQHPMGPPKVSTPSNECSGPINGPLRPKRPTHPSLSTSLTPHKPTSRSEMGCHLNTTSAEWRDPTEGSSNVRTAMILATQARHAKRKQSAPTARANTALKTVKITPHNPPA</sequence>
<organism evidence="2 3">
    <name type="scientific">Cronartium quercuum f. sp. fusiforme G11</name>
    <dbReference type="NCBI Taxonomy" id="708437"/>
    <lineage>
        <taxon>Eukaryota</taxon>
        <taxon>Fungi</taxon>
        <taxon>Dikarya</taxon>
        <taxon>Basidiomycota</taxon>
        <taxon>Pucciniomycotina</taxon>
        <taxon>Pucciniomycetes</taxon>
        <taxon>Pucciniales</taxon>
        <taxon>Coleosporiaceae</taxon>
        <taxon>Cronartium</taxon>
    </lineage>
</organism>
<keyword evidence="3" id="KW-1185">Reference proteome</keyword>
<feature type="region of interest" description="Disordered" evidence="1">
    <location>
        <begin position="179"/>
        <end position="225"/>
    </location>
</feature>
<comment type="caution">
    <text evidence="2">The sequence shown here is derived from an EMBL/GenBank/DDBJ whole genome shotgun (WGS) entry which is preliminary data.</text>
</comment>
<dbReference type="EMBL" id="MU167217">
    <property type="protein sequence ID" value="KAG0150679.1"/>
    <property type="molecule type" value="Genomic_DNA"/>
</dbReference>
<gene>
    <name evidence="2" type="ORF">CROQUDRAFT_87508</name>
</gene>
<feature type="region of interest" description="Disordered" evidence="1">
    <location>
        <begin position="259"/>
        <end position="287"/>
    </location>
</feature>
<accession>A0A9P6NV02</accession>
<evidence type="ECO:0000313" key="3">
    <source>
        <dbReference type="Proteomes" id="UP000886653"/>
    </source>
</evidence>
<dbReference type="Proteomes" id="UP000886653">
    <property type="component" value="Unassembled WGS sequence"/>
</dbReference>
<evidence type="ECO:0000313" key="2">
    <source>
        <dbReference type="EMBL" id="KAG0150679.1"/>
    </source>
</evidence>
<feature type="region of interest" description="Disordered" evidence="1">
    <location>
        <begin position="1"/>
        <end position="27"/>
    </location>
</feature>
<evidence type="ECO:0000256" key="1">
    <source>
        <dbReference type="SAM" id="MobiDB-lite"/>
    </source>
</evidence>
<reference evidence="2" key="1">
    <citation type="submission" date="2013-11" db="EMBL/GenBank/DDBJ databases">
        <title>Genome sequence of the fusiform rust pathogen reveals effectors for host alternation and coevolution with pine.</title>
        <authorList>
            <consortium name="DOE Joint Genome Institute"/>
            <person name="Smith K."/>
            <person name="Pendleton A."/>
            <person name="Kubisiak T."/>
            <person name="Anderson C."/>
            <person name="Salamov A."/>
            <person name="Aerts A."/>
            <person name="Riley R."/>
            <person name="Clum A."/>
            <person name="Lindquist E."/>
            <person name="Ence D."/>
            <person name="Campbell M."/>
            <person name="Kronenberg Z."/>
            <person name="Feau N."/>
            <person name="Dhillon B."/>
            <person name="Hamelin R."/>
            <person name="Burleigh J."/>
            <person name="Smith J."/>
            <person name="Yandell M."/>
            <person name="Nelson C."/>
            <person name="Grigoriev I."/>
            <person name="Davis J."/>
        </authorList>
    </citation>
    <scope>NUCLEOTIDE SEQUENCE</scope>
    <source>
        <strain evidence="2">G11</strain>
    </source>
</reference>
<name>A0A9P6NV02_9BASI</name>
<proteinExistence type="predicted"/>
<feature type="compositionally biased region" description="Polar residues" evidence="1">
    <location>
        <begin position="11"/>
        <end position="21"/>
    </location>
</feature>